<evidence type="ECO:0000313" key="4">
    <source>
        <dbReference type="Proteomes" id="UP000242972"/>
    </source>
</evidence>
<protein>
    <recommendedName>
        <fullName evidence="2">Tyr recombinase domain-containing protein</fullName>
    </recommendedName>
</protein>
<evidence type="ECO:0000313" key="3">
    <source>
        <dbReference type="EMBL" id="PSR32642.1"/>
    </source>
</evidence>
<dbReference type="GO" id="GO:0015074">
    <property type="term" value="P:DNA integration"/>
    <property type="evidence" value="ECO:0007669"/>
    <property type="project" value="InterPro"/>
</dbReference>
<evidence type="ECO:0000259" key="2">
    <source>
        <dbReference type="PROSITE" id="PS51898"/>
    </source>
</evidence>
<accession>A0A2T2XDY0</accession>
<dbReference type="EMBL" id="PXYW01000034">
    <property type="protein sequence ID" value="PSR32642.1"/>
    <property type="molecule type" value="Genomic_DNA"/>
</dbReference>
<organism evidence="3 4">
    <name type="scientific">Sulfobacillus benefaciens</name>
    <dbReference type="NCBI Taxonomy" id="453960"/>
    <lineage>
        <taxon>Bacteria</taxon>
        <taxon>Bacillati</taxon>
        <taxon>Bacillota</taxon>
        <taxon>Clostridia</taxon>
        <taxon>Eubacteriales</taxon>
        <taxon>Clostridiales Family XVII. Incertae Sedis</taxon>
        <taxon>Sulfobacillus</taxon>
    </lineage>
</organism>
<dbReference type="InterPro" id="IPR013762">
    <property type="entry name" value="Integrase-like_cat_sf"/>
</dbReference>
<reference evidence="3 4" key="1">
    <citation type="journal article" date="2014" name="BMC Genomics">
        <title>Comparison of environmental and isolate Sulfobacillus genomes reveals diverse carbon, sulfur, nitrogen, and hydrogen metabolisms.</title>
        <authorList>
            <person name="Justice N.B."/>
            <person name="Norman A."/>
            <person name="Brown C.T."/>
            <person name="Singh A."/>
            <person name="Thomas B.C."/>
            <person name="Banfield J.F."/>
        </authorList>
    </citation>
    <scope>NUCLEOTIDE SEQUENCE [LARGE SCALE GENOMIC DNA]</scope>
    <source>
        <strain evidence="3">AMDSBA4</strain>
    </source>
</reference>
<dbReference type="Gene3D" id="1.10.443.10">
    <property type="entry name" value="Intergrase catalytic core"/>
    <property type="match status" value="1"/>
</dbReference>
<dbReference type="PANTHER" id="PTHR30349:SF64">
    <property type="entry name" value="PROPHAGE INTEGRASE INTD-RELATED"/>
    <property type="match status" value="1"/>
</dbReference>
<dbReference type="GO" id="GO:0006310">
    <property type="term" value="P:DNA recombination"/>
    <property type="evidence" value="ECO:0007669"/>
    <property type="project" value="UniProtKB-KW"/>
</dbReference>
<dbReference type="InterPro" id="IPR002104">
    <property type="entry name" value="Integrase_catalytic"/>
</dbReference>
<dbReference type="SUPFAM" id="SSF56349">
    <property type="entry name" value="DNA breaking-rejoining enzymes"/>
    <property type="match status" value="1"/>
</dbReference>
<evidence type="ECO:0000256" key="1">
    <source>
        <dbReference type="ARBA" id="ARBA00023172"/>
    </source>
</evidence>
<dbReference type="AlphaFoldDB" id="A0A2T2XDY0"/>
<sequence length="117" mass="13192">MDRTIPWVFTTRSGKPLDGDNVRRAFKKLLKAAEPPDTTRVHDLRHAMATAWLAQGVPVKVASERLGHASIAITLQIYGHLLPNMQSDAAEQMDAWLLGDTSHPSPRRHHVIIREYH</sequence>
<dbReference type="Pfam" id="PF00589">
    <property type="entry name" value="Phage_integrase"/>
    <property type="match status" value="1"/>
</dbReference>
<feature type="domain" description="Tyr recombinase" evidence="2">
    <location>
        <begin position="1"/>
        <end position="91"/>
    </location>
</feature>
<keyword evidence="1" id="KW-0233">DNA recombination</keyword>
<dbReference type="PROSITE" id="PS51898">
    <property type="entry name" value="TYR_RECOMBINASE"/>
    <property type="match status" value="1"/>
</dbReference>
<comment type="caution">
    <text evidence="3">The sequence shown here is derived from an EMBL/GenBank/DDBJ whole genome shotgun (WGS) entry which is preliminary data.</text>
</comment>
<dbReference type="Proteomes" id="UP000242972">
    <property type="component" value="Unassembled WGS sequence"/>
</dbReference>
<dbReference type="InterPro" id="IPR011010">
    <property type="entry name" value="DNA_brk_join_enz"/>
</dbReference>
<dbReference type="InterPro" id="IPR050090">
    <property type="entry name" value="Tyrosine_recombinase_XerCD"/>
</dbReference>
<dbReference type="GO" id="GO:0003677">
    <property type="term" value="F:DNA binding"/>
    <property type="evidence" value="ECO:0007669"/>
    <property type="project" value="InterPro"/>
</dbReference>
<gene>
    <name evidence="3" type="ORF">C7B46_13570</name>
</gene>
<proteinExistence type="predicted"/>
<dbReference type="PANTHER" id="PTHR30349">
    <property type="entry name" value="PHAGE INTEGRASE-RELATED"/>
    <property type="match status" value="1"/>
</dbReference>
<name>A0A2T2XDY0_9FIRM</name>